<accession>A0A2A2TLU2</accession>
<dbReference type="Proteomes" id="UP000218238">
    <property type="component" value="Unassembled WGS sequence"/>
</dbReference>
<evidence type="ECO:0008006" key="3">
    <source>
        <dbReference type="Google" id="ProtNLM"/>
    </source>
</evidence>
<dbReference type="RefSeq" id="WP_095721077.1">
    <property type="nucleotide sequence ID" value="NZ_NTFS01000054.1"/>
</dbReference>
<organism evidence="1 2">
    <name type="scientific">Brunnivagina elsteri CCALA 953</name>
    <dbReference type="NCBI Taxonomy" id="987040"/>
    <lineage>
        <taxon>Bacteria</taxon>
        <taxon>Bacillati</taxon>
        <taxon>Cyanobacteriota</taxon>
        <taxon>Cyanophyceae</taxon>
        <taxon>Nostocales</taxon>
        <taxon>Calotrichaceae</taxon>
        <taxon>Brunnivagina</taxon>
    </lineage>
</organism>
<comment type="caution">
    <text evidence="1">The sequence shown here is derived from an EMBL/GenBank/DDBJ whole genome shotgun (WGS) entry which is preliminary data.</text>
</comment>
<reference evidence="1 2" key="1">
    <citation type="submission" date="2017-08" db="EMBL/GenBank/DDBJ databases">
        <title>Draft genome sequence of filamentous cyanobacterium Calothrix elsteri CCALA 953.</title>
        <authorList>
            <person name="Gagunashvili A.N."/>
            <person name="Elster J."/>
            <person name="Andresson O.S."/>
        </authorList>
    </citation>
    <scope>NUCLEOTIDE SEQUENCE [LARGE SCALE GENOMIC DNA]</scope>
    <source>
        <strain evidence="1 2">CCALA 953</strain>
    </source>
</reference>
<evidence type="ECO:0000313" key="2">
    <source>
        <dbReference type="Proteomes" id="UP000218238"/>
    </source>
</evidence>
<dbReference type="EMBL" id="NTFS01000054">
    <property type="protein sequence ID" value="PAX58468.1"/>
    <property type="molecule type" value="Genomic_DNA"/>
</dbReference>
<name>A0A2A2TLU2_9CYAN</name>
<dbReference type="AlphaFoldDB" id="A0A2A2TLU2"/>
<proteinExistence type="predicted"/>
<evidence type="ECO:0000313" key="1">
    <source>
        <dbReference type="EMBL" id="PAX58468.1"/>
    </source>
</evidence>
<protein>
    <recommendedName>
        <fullName evidence="3">Amidoligase</fullName>
    </recommendedName>
</protein>
<gene>
    <name evidence="1" type="ORF">CK510_07320</name>
</gene>
<sequence length="343" mass="39476">MLFINKVSDTIPAEFCEYDNVLKTSTSGAELEFLPLTDFTIYRLDAKIIEKLKPIYELSKLNGKMISRQPHFGRFIQMLVTVGLINHYASIQYPQEEKYYAKLNRVDFEKHKQAMLKTASKYDNINLAIASKKKSKKTFSLLAYYLQKVKNSFKFSFKYNFKYTYFQHSHESLNDTQLESEVDEHRIEKVILQICDHLESLNLVESPGDNVLKVGIDGSVHGTNTNNIHDYEKLFKTSRDKRFRFRIYSGQEIGFPVCDSIEETIDIYKFVVGVLKNNGVHFTTTSGVHLHVGIEKQAETTTEIINHLANITSASVAVSQVLNNILPPTRRNNRKDAERIVIC</sequence>
<keyword evidence="2" id="KW-1185">Reference proteome</keyword>